<keyword evidence="4" id="KW-1185">Reference proteome</keyword>
<feature type="region of interest" description="Disordered" evidence="1">
    <location>
        <begin position="40"/>
        <end position="63"/>
    </location>
</feature>
<sequence length="63" mass="7181">MPLYFRKRITIVPGLVRLTFGPRGWSLTVGPRRAHITLDRHGNRGATAHLPGGLTWHRGRSRR</sequence>
<dbReference type="InterPro" id="IPR025330">
    <property type="entry name" value="DUF4236"/>
</dbReference>
<evidence type="ECO:0000313" key="3">
    <source>
        <dbReference type="EMBL" id="GAA2403397.1"/>
    </source>
</evidence>
<organism evidence="3 4">
    <name type="scientific">Streptomyces glaucosporus</name>
    <dbReference type="NCBI Taxonomy" id="284044"/>
    <lineage>
        <taxon>Bacteria</taxon>
        <taxon>Bacillati</taxon>
        <taxon>Actinomycetota</taxon>
        <taxon>Actinomycetes</taxon>
        <taxon>Kitasatosporales</taxon>
        <taxon>Streptomycetaceae</taxon>
        <taxon>Streptomyces</taxon>
    </lineage>
</organism>
<dbReference type="Pfam" id="PF14020">
    <property type="entry name" value="DUF4236"/>
    <property type="match status" value="1"/>
</dbReference>
<dbReference type="Proteomes" id="UP001500058">
    <property type="component" value="Unassembled WGS sequence"/>
</dbReference>
<proteinExistence type="predicted"/>
<evidence type="ECO:0000313" key="4">
    <source>
        <dbReference type="Proteomes" id="UP001500058"/>
    </source>
</evidence>
<comment type="caution">
    <text evidence="3">The sequence shown here is derived from an EMBL/GenBank/DDBJ whole genome shotgun (WGS) entry which is preliminary data.</text>
</comment>
<accession>A0ABN3IGT2</accession>
<feature type="domain" description="DUF4236" evidence="2">
    <location>
        <begin position="3"/>
        <end position="56"/>
    </location>
</feature>
<gene>
    <name evidence="3" type="ORF">GCM10010420_33270</name>
</gene>
<reference evidence="3 4" key="1">
    <citation type="journal article" date="2019" name="Int. J. Syst. Evol. Microbiol.">
        <title>The Global Catalogue of Microorganisms (GCM) 10K type strain sequencing project: providing services to taxonomists for standard genome sequencing and annotation.</title>
        <authorList>
            <consortium name="The Broad Institute Genomics Platform"/>
            <consortium name="The Broad Institute Genome Sequencing Center for Infectious Disease"/>
            <person name="Wu L."/>
            <person name="Ma J."/>
        </authorList>
    </citation>
    <scope>NUCLEOTIDE SEQUENCE [LARGE SCALE GENOMIC DNA]</scope>
    <source>
        <strain evidence="3 4">JCM 6921</strain>
    </source>
</reference>
<evidence type="ECO:0000259" key="2">
    <source>
        <dbReference type="Pfam" id="PF14020"/>
    </source>
</evidence>
<evidence type="ECO:0000256" key="1">
    <source>
        <dbReference type="SAM" id="MobiDB-lite"/>
    </source>
</evidence>
<dbReference type="EMBL" id="BAAATJ010000015">
    <property type="protein sequence ID" value="GAA2403397.1"/>
    <property type="molecule type" value="Genomic_DNA"/>
</dbReference>
<name>A0ABN3IGT2_9ACTN</name>
<protein>
    <recommendedName>
        <fullName evidence="2">DUF4236 domain-containing protein</fullName>
    </recommendedName>
</protein>